<feature type="transmembrane region" description="Helical" evidence="1">
    <location>
        <begin position="63"/>
        <end position="84"/>
    </location>
</feature>
<evidence type="ECO:0000313" key="3">
    <source>
        <dbReference type="Proteomes" id="UP000789390"/>
    </source>
</evidence>
<evidence type="ECO:0000256" key="1">
    <source>
        <dbReference type="SAM" id="Phobius"/>
    </source>
</evidence>
<keyword evidence="1" id="KW-0472">Membrane</keyword>
<name>A0A8J2RUH5_9CRUS</name>
<dbReference type="EMBL" id="CAKKLH010000106">
    <property type="protein sequence ID" value="CAH0103263.1"/>
    <property type="molecule type" value="Genomic_DNA"/>
</dbReference>
<proteinExistence type="predicted"/>
<organism evidence="2 3">
    <name type="scientific">Daphnia galeata</name>
    <dbReference type="NCBI Taxonomy" id="27404"/>
    <lineage>
        <taxon>Eukaryota</taxon>
        <taxon>Metazoa</taxon>
        <taxon>Ecdysozoa</taxon>
        <taxon>Arthropoda</taxon>
        <taxon>Crustacea</taxon>
        <taxon>Branchiopoda</taxon>
        <taxon>Diplostraca</taxon>
        <taxon>Cladocera</taxon>
        <taxon>Anomopoda</taxon>
        <taxon>Daphniidae</taxon>
        <taxon>Daphnia</taxon>
    </lineage>
</organism>
<protein>
    <submittedName>
        <fullName evidence="2">Uncharacterized protein</fullName>
    </submittedName>
</protein>
<accession>A0A8J2RUH5</accession>
<dbReference type="AlphaFoldDB" id="A0A8J2RUH5"/>
<feature type="transmembrane region" description="Helical" evidence="1">
    <location>
        <begin position="96"/>
        <end position="116"/>
    </location>
</feature>
<reference evidence="2" key="1">
    <citation type="submission" date="2021-11" db="EMBL/GenBank/DDBJ databases">
        <authorList>
            <person name="Schell T."/>
        </authorList>
    </citation>
    <scope>NUCLEOTIDE SEQUENCE</scope>
    <source>
        <strain evidence="2">M5</strain>
    </source>
</reference>
<evidence type="ECO:0000313" key="2">
    <source>
        <dbReference type="EMBL" id="CAH0103263.1"/>
    </source>
</evidence>
<keyword evidence="1" id="KW-1133">Transmembrane helix</keyword>
<dbReference type="Proteomes" id="UP000789390">
    <property type="component" value="Unassembled WGS sequence"/>
</dbReference>
<sequence>MFQTDGVNPSSATNSNSRRCCRVKKTTSLDNISNGLLLLLVSHFTCQRRRRSHRCQSATTRNLLLFSWTAAVAVWLFSATPAFAVAKDSERAEREAVAYAARVTFYIFIVSSSAFAL</sequence>
<comment type="caution">
    <text evidence="2">The sequence shown here is derived from an EMBL/GenBank/DDBJ whole genome shotgun (WGS) entry which is preliminary data.</text>
</comment>
<gene>
    <name evidence="2" type="ORF">DGAL_LOCUS5798</name>
</gene>
<keyword evidence="3" id="KW-1185">Reference proteome</keyword>
<keyword evidence="1" id="KW-0812">Transmembrane</keyword>